<dbReference type="Proteomes" id="UP000011509">
    <property type="component" value="Unassembled WGS sequence"/>
</dbReference>
<protein>
    <submittedName>
        <fullName evidence="1">Uncharacterized protein</fullName>
    </submittedName>
</protein>
<dbReference type="AlphaFoldDB" id="M0EPL4"/>
<name>M0EPL4_9EURY</name>
<keyword evidence="2" id="KW-1185">Reference proteome</keyword>
<gene>
    <name evidence="1" type="ORF">C464_05560</name>
</gene>
<sequence>MPEEIHRRIELIATVSAAMHCFLLWLRIMSAFDVAVDCVLRVVCAVTVVAPEASTIGPLSTRR</sequence>
<proteinExistence type="predicted"/>
<reference evidence="1 2" key="1">
    <citation type="journal article" date="2014" name="PLoS Genet.">
        <title>Phylogenetically driven sequencing of extremely halophilic archaea reveals strategies for static and dynamic osmo-response.</title>
        <authorList>
            <person name="Becker E.A."/>
            <person name="Seitzer P.M."/>
            <person name="Tritt A."/>
            <person name="Larsen D."/>
            <person name="Krusor M."/>
            <person name="Yao A.I."/>
            <person name="Wu D."/>
            <person name="Madern D."/>
            <person name="Eisen J.A."/>
            <person name="Darling A.E."/>
            <person name="Facciotti M.T."/>
        </authorList>
    </citation>
    <scope>NUCLEOTIDE SEQUENCE [LARGE SCALE GENOMIC DNA]</scope>
    <source>
        <strain evidence="1 2">DSM 10284</strain>
    </source>
</reference>
<comment type="caution">
    <text evidence="1">The sequence shown here is derived from an EMBL/GenBank/DDBJ whole genome shotgun (WGS) entry which is preliminary data.</text>
</comment>
<accession>M0EPL4</accession>
<evidence type="ECO:0000313" key="1">
    <source>
        <dbReference type="EMBL" id="ELZ48852.1"/>
    </source>
</evidence>
<organism evidence="1 2">
    <name type="scientific">Halorubrum coriense DSM 10284</name>
    <dbReference type="NCBI Taxonomy" id="1227466"/>
    <lineage>
        <taxon>Archaea</taxon>
        <taxon>Methanobacteriati</taxon>
        <taxon>Methanobacteriota</taxon>
        <taxon>Stenosarchaea group</taxon>
        <taxon>Halobacteria</taxon>
        <taxon>Halobacteriales</taxon>
        <taxon>Haloferacaceae</taxon>
        <taxon>Halorubrum</taxon>
    </lineage>
</organism>
<dbReference type="EMBL" id="AOJL01000026">
    <property type="protein sequence ID" value="ELZ48852.1"/>
    <property type="molecule type" value="Genomic_DNA"/>
</dbReference>
<evidence type="ECO:0000313" key="2">
    <source>
        <dbReference type="Proteomes" id="UP000011509"/>
    </source>
</evidence>